<dbReference type="InterPro" id="IPR029063">
    <property type="entry name" value="SAM-dependent_MTases_sf"/>
</dbReference>
<dbReference type="SUPFAM" id="SSF53335">
    <property type="entry name" value="S-adenosyl-L-methionine-dependent methyltransferases"/>
    <property type="match status" value="1"/>
</dbReference>
<dbReference type="InterPro" id="IPR025714">
    <property type="entry name" value="Methyltranfer_dom"/>
</dbReference>
<feature type="domain" description="Methyltransferase" evidence="1">
    <location>
        <begin position="45"/>
        <end position="150"/>
    </location>
</feature>
<dbReference type="Gene3D" id="3.40.50.150">
    <property type="entry name" value="Vaccinia Virus protein VP39"/>
    <property type="match status" value="1"/>
</dbReference>
<dbReference type="PANTHER" id="PTHR43861">
    <property type="entry name" value="TRANS-ACONITATE 2-METHYLTRANSFERASE-RELATED"/>
    <property type="match status" value="1"/>
</dbReference>
<evidence type="ECO:0000313" key="2">
    <source>
        <dbReference type="EMBL" id="SVD28098.1"/>
    </source>
</evidence>
<dbReference type="CDD" id="cd02440">
    <property type="entry name" value="AdoMet_MTases"/>
    <property type="match status" value="1"/>
</dbReference>
<dbReference type="PANTHER" id="PTHR43861:SF1">
    <property type="entry name" value="TRANS-ACONITATE 2-METHYLTRANSFERASE"/>
    <property type="match status" value="1"/>
</dbReference>
<protein>
    <recommendedName>
        <fullName evidence="1">Methyltransferase domain-containing protein</fullName>
    </recommendedName>
</protein>
<dbReference type="AlphaFoldDB" id="A0A382U337"/>
<dbReference type="Pfam" id="PF13847">
    <property type="entry name" value="Methyltransf_31"/>
    <property type="match status" value="1"/>
</dbReference>
<evidence type="ECO:0000259" key="1">
    <source>
        <dbReference type="Pfam" id="PF13847"/>
    </source>
</evidence>
<organism evidence="2">
    <name type="scientific">marine metagenome</name>
    <dbReference type="NCBI Taxonomy" id="408172"/>
    <lineage>
        <taxon>unclassified sequences</taxon>
        <taxon>metagenomes</taxon>
        <taxon>ecological metagenomes</taxon>
    </lineage>
</organism>
<dbReference type="EMBL" id="UINC01140765">
    <property type="protein sequence ID" value="SVD28098.1"/>
    <property type="molecule type" value="Genomic_DNA"/>
</dbReference>
<accession>A0A382U337</accession>
<proteinExistence type="predicted"/>
<reference evidence="2" key="1">
    <citation type="submission" date="2018-05" db="EMBL/GenBank/DDBJ databases">
        <authorList>
            <person name="Lanie J.A."/>
            <person name="Ng W.-L."/>
            <person name="Kazmierczak K.M."/>
            <person name="Andrzejewski T.M."/>
            <person name="Davidsen T.M."/>
            <person name="Wayne K.J."/>
            <person name="Tettelin H."/>
            <person name="Glass J.I."/>
            <person name="Rusch D."/>
            <person name="Podicherti R."/>
            <person name="Tsui H.-C.T."/>
            <person name="Winkler M.E."/>
        </authorList>
    </citation>
    <scope>NUCLEOTIDE SEQUENCE</scope>
</reference>
<feature type="non-terminal residue" evidence="2">
    <location>
        <position position="238"/>
    </location>
</feature>
<name>A0A382U337_9ZZZZ</name>
<sequence>MSKKYQYFKGNKDKEFNISEMRKYVKTKQEIDKILERIISPVIKEKKLKILDACCGIGHVTNLLSNISDKSDFVGIDQSEYVIKDAQELFKDKKNILFEVADIYEIKEKYKKKFDVSISWKTVSWLPYYDQMLRDLIHMTKNHIFLSSLFYEGDIDFEIKVREFKKESGRDGFGSYYNVYSLPQFKKFVYSLGVKNIEAYDFDIDIDIPRPPIDQMGTYTVKLENSKKLQISGAVVMY</sequence>
<gene>
    <name evidence="2" type="ORF">METZ01_LOCUS380952</name>
</gene>